<evidence type="ECO:0000256" key="1">
    <source>
        <dbReference type="ARBA" id="ARBA00022741"/>
    </source>
</evidence>
<dbReference type="GO" id="GO:0140097">
    <property type="term" value="F:catalytic activity, acting on DNA"/>
    <property type="evidence" value="ECO:0007669"/>
    <property type="project" value="UniProtKB-ARBA"/>
</dbReference>
<keyword evidence="1" id="KW-0547">Nucleotide-binding</keyword>
<reference evidence="5 6" key="1">
    <citation type="submission" date="2017-04" db="EMBL/GenBank/DDBJ databases">
        <title>Novel microbial lineages endemic to geothermal iron-oxide mats fill important gaps in the evolutionary history of Archaea.</title>
        <authorList>
            <person name="Jay Z.J."/>
            <person name="Beam J.P."/>
            <person name="Dlakic M."/>
            <person name="Rusch D.B."/>
            <person name="Kozubal M.A."/>
            <person name="Inskeep W.P."/>
        </authorList>
    </citation>
    <scope>NUCLEOTIDE SEQUENCE [LARGE SCALE GENOMIC DNA]</scope>
    <source>
        <strain evidence="5">ECH_B_SAG-F08</strain>
    </source>
</reference>
<evidence type="ECO:0000259" key="4">
    <source>
        <dbReference type="PROSITE" id="PS51194"/>
    </source>
</evidence>
<feature type="domain" description="Helicase ATP-binding" evidence="3">
    <location>
        <begin position="30"/>
        <end position="202"/>
    </location>
</feature>
<evidence type="ECO:0000256" key="2">
    <source>
        <dbReference type="ARBA" id="ARBA00022840"/>
    </source>
</evidence>
<dbReference type="Pfam" id="PF00271">
    <property type="entry name" value="Helicase_C"/>
    <property type="match status" value="1"/>
</dbReference>
<dbReference type="InterPro" id="IPR052511">
    <property type="entry name" value="ATP-dep_Helicase"/>
</dbReference>
<dbReference type="SUPFAM" id="SSF52540">
    <property type="entry name" value="P-loop containing nucleoside triphosphate hydrolases"/>
    <property type="match status" value="1"/>
</dbReference>
<dbReference type="GO" id="GO:0005524">
    <property type="term" value="F:ATP binding"/>
    <property type="evidence" value="ECO:0007669"/>
    <property type="project" value="UniProtKB-KW"/>
</dbReference>
<organism evidence="5 6">
    <name type="scientific">Candidatus Marsarchaeota G2 archaeon ECH_B_SAG-F08</name>
    <dbReference type="NCBI Taxonomy" id="1978165"/>
    <lineage>
        <taxon>Archaea</taxon>
        <taxon>Candidatus Marsarchaeota</taxon>
        <taxon>Candidatus Marsarchaeota group 2</taxon>
    </lineage>
</organism>
<dbReference type="InterPro" id="IPR014001">
    <property type="entry name" value="Helicase_ATP-bd"/>
</dbReference>
<dbReference type="Pfam" id="PF00270">
    <property type="entry name" value="DEAD"/>
    <property type="match status" value="1"/>
</dbReference>
<proteinExistence type="predicted"/>
<dbReference type="AlphaFoldDB" id="A0A2R6BKN7"/>
<dbReference type="SMART" id="SM00487">
    <property type="entry name" value="DEXDc"/>
    <property type="match status" value="1"/>
</dbReference>
<evidence type="ECO:0008006" key="7">
    <source>
        <dbReference type="Google" id="ProtNLM"/>
    </source>
</evidence>
<accession>A0A2R6BKN7</accession>
<sequence>MIELKSRLKHTWDVFFSRHGSLNEVQKRVIPLVLEGKSVVVCAPTASGKTEAVFAPIAETLYDERHIERLGVLYIAPTRALVNDMYERIRIPLSSLSYKVGIRTGDKKAGESTSHFLLTTPESLDSAICRLNSSFFEELKFVVLDELHLLDCTYRGDQLRILLKRLEGKLKSGKVCYAILSATLNDPWKTASKYISDFEVVTIHGKPKEVFYEILVAKLEDGLKQISNTFVEKGIFKALFFCNSRKRTEEVAQQLKRFLPADSIGVHHSSLSKKERGEVEKAMRDLRRFYCVSTSSLEVGIDIGSIDAVVLIDPPPTVSSLIQRIGRGNRRTNKVLAFGLCEHQEEEPLFREMFELAKRGVLEKKDCSPDLSVGIQQIFSLLFEKKRCVEDHEILSLLAILGCDLQSFRTIMNHLCSLGYVESCGGFGFRASEKLMNMGIRGVIHSNIPDSDEFEVVDASSSKTIGKVVVDPYVVDSFVLAGKTWRVLKIDVNKRSLIVKEESVFSTADEKIFGKRSSLGRFSSLLPVVS</sequence>
<dbReference type="EMBL" id="NEXM01000018">
    <property type="protein sequence ID" value="PSN99214.1"/>
    <property type="molecule type" value="Genomic_DNA"/>
</dbReference>
<dbReference type="InterPro" id="IPR027417">
    <property type="entry name" value="P-loop_NTPase"/>
</dbReference>
<keyword evidence="2" id="KW-0067">ATP-binding</keyword>
<gene>
    <name evidence="5" type="ORF">B9Q11_01195</name>
</gene>
<comment type="caution">
    <text evidence="5">The sequence shown here is derived from an EMBL/GenBank/DDBJ whole genome shotgun (WGS) entry which is preliminary data.</text>
</comment>
<name>A0A2R6BKN7_9ARCH</name>
<dbReference type="Gene3D" id="3.40.50.300">
    <property type="entry name" value="P-loop containing nucleotide triphosphate hydrolases"/>
    <property type="match status" value="2"/>
</dbReference>
<dbReference type="GO" id="GO:0003677">
    <property type="term" value="F:DNA binding"/>
    <property type="evidence" value="ECO:0007669"/>
    <property type="project" value="TreeGrafter"/>
</dbReference>
<dbReference type="GO" id="GO:0016887">
    <property type="term" value="F:ATP hydrolysis activity"/>
    <property type="evidence" value="ECO:0007669"/>
    <property type="project" value="TreeGrafter"/>
</dbReference>
<feature type="domain" description="Helicase C-terminal" evidence="4">
    <location>
        <begin position="218"/>
        <end position="372"/>
    </location>
</feature>
<dbReference type="SMART" id="SM00490">
    <property type="entry name" value="HELICc"/>
    <property type="match status" value="1"/>
</dbReference>
<dbReference type="PANTHER" id="PTHR47962:SF5">
    <property type="entry name" value="ATP-DEPENDENT HELICASE LHR-RELATED"/>
    <property type="match status" value="1"/>
</dbReference>
<evidence type="ECO:0000313" key="5">
    <source>
        <dbReference type="EMBL" id="PSN99214.1"/>
    </source>
</evidence>
<dbReference type="PROSITE" id="PS51194">
    <property type="entry name" value="HELICASE_CTER"/>
    <property type="match status" value="1"/>
</dbReference>
<dbReference type="GO" id="GO:0120545">
    <property type="term" value="F:nucleic acid conformation isomerase activity"/>
    <property type="evidence" value="ECO:0007669"/>
    <property type="project" value="UniProtKB-ARBA"/>
</dbReference>
<dbReference type="PROSITE" id="PS51192">
    <property type="entry name" value="HELICASE_ATP_BIND_1"/>
    <property type="match status" value="1"/>
</dbReference>
<evidence type="ECO:0000313" key="6">
    <source>
        <dbReference type="Proteomes" id="UP000240381"/>
    </source>
</evidence>
<dbReference type="InterPro" id="IPR011545">
    <property type="entry name" value="DEAD/DEAH_box_helicase_dom"/>
</dbReference>
<dbReference type="Proteomes" id="UP000240381">
    <property type="component" value="Unassembled WGS sequence"/>
</dbReference>
<dbReference type="PANTHER" id="PTHR47962">
    <property type="entry name" value="ATP-DEPENDENT HELICASE LHR-RELATED-RELATED"/>
    <property type="match status" value="1"/>
</dbReference>
<dbReference type="InterPro" id="IPR001650">
    <property type="entry name" value="Helicase_C-like"/>
</dbReference>
<protein>
    <recommendedName>
        <fullName evidence="7">DEAD/DEAH box helicase</fullName>
    </recommendedName>
</protein>
<evidence type="ECO:0000259" key="3">
    <source>
        <dbReference type="PROSITE" id="PS51192"/>
    </source>
</evidence>